<keyword evidence="2" id="KW-0489">Methyltransferase</keyword>
<dbReference type="PROSITE" id="PS51626">
    <property type="entry name" value="SAM_MT_TRM1"/>
    <property type="match status" value="1"/>
</dbReference>
<dbReference type="GO" id="GO:0000049">
    <property type="term" value="F:tRNA binding"/>
    <property type="evidence" value="ECO:0007669"/>
    <property type="project" value="UniProtKB-KW"/>
</dbReference>
<sequence>MAHMLFEGGNLLTQLINESQTKLEVPKLERFQTRAGDYAPSLAPVFYNPQMELCRDISVSVVQVLADELGGIRVCDPLAGVGVRGLRYAKEVTGVTRVVVNDRSQKAFELAKRNVELNGLASLVEVRNEDANVLLWENRGRFDFIDIDPFGSPAPFIDAACAALARKGTLAITATDTAPLSGTHAKACLRRYSGAI</sequence>
<evidence type="ECO:0000256" key="7">
    <source>
        <dbReference type="ARBA" id="ARBA00039099"/>
    </source>
</evidence>
<keyword evidence="4" id="KW-0949">S-adenosyl-L-methionine</keyword>
<evidence type="ECO:0000313" key="8">
    <source>
        <dbReference type="EMBL" id="GAI11981.1"/>
    </source>
</evidence>
<evidence type="ECO:0000256" key="4">
    <source>
        <dbReference type="ARBA" id="ARBA00022691"/>
    </source>
</evidence>
<dbReference type="GO" id="GO:0002940">
    <property type="term" value="P:tRNA N2-guanine methylation"/>
    <property type="evidence" value="ECO:0007669"/>
    <property type="project" value="TreeGrafter"/>
</dbReference>
<name>X1M1R8_9ZZZZ</name>
<proteinExistence type="predicted"/>
<dbReference type="SUPFAM" id="SSF53335">
    <property type="entry name" value="S-adenosyl-L-methionine-dependent methyltransferases"/>
    <property type="match status" value="1"/>
</dbReference>
<comment type="caution">
    <text evidence="8">The sequence shown here is derived from an EMBL/GenBank/DDBJ whole genome shotgun (WGS) entry which is preliminary data.</text>
</comment>
<dbReference type="GO" id="GO:0160104">
    <property type="term" value="F:tRNA (guanine(26)-N2)-dimethyltransferase activity"/>
    <property type="evidence" value="ECO:0007669"/>
    <property type="project" value="UniProtKB-EC"/>
</dbReference>
<evidence type="ECO:0000256" key="6">
    <source>
        <dbReference type="ARBA" id="ARBA00022884"/>
    </source>
</evidence>
<gene>
    <name evidence="8" type="ORF">S06H3_10920</name>
</gene>
<dbReference type="PANTHER" id="PTHR10631:SF3">
    <property type="entry name" value="TRNA (GUANINE(26)-N(2))-DIMETHYLTRANSFERASE"/>
    <property type="match status" value="1"/>
</dbReference>
<dbReference type="Pfam" id="PF02005">
    <property type="entry name" value="TRM"/>
    <property type="match status" value="1"/>
</dbReference>
<keyword evidence="1" id="KW-0820">tRNA-binding</keyword>
<reference evidence="8" key="1">
    <citation type="journal article" date="2014" name="Front. Microbiol.">
        <title>High frequency of phylogenetically diverse reductive dehalogenase-homologous genes in deep subseafloor sedimentary metagenomes.</title>
        <authorList>
            <person name="Kawai M."/>
            <person name="Futagami T."/>
            <person name="Toyoda A."/>
            <person name="Takaki Y."/>
            <person name="Nishi S."/>
            <person name="Hori S."/>
            <person name="Arai W."/>
            <person name="Tsubouchi T."/>
            <person name="Morono Y."/>
            <person name="Uchiyama I."/>
            <person name="Ito T."/>
            <person name="Fujiyama A."/>
            <person name="Inagaki F."/>
            <person name="Takami H."/>
        </authorList>
    </citation>
    <scope>NUCLEOTIDE SEQUENCE</scope>
    <source>
        <strain evidence="8">Expedition CK06-06</strain>
    </source>
</reference>
<dbReference type="CDD" id="cd02440">
    <property type="entry name" value="AdoMet_MTases"/>
    <property type="match status" value="1"/>
</dbReference>
<dbReference type="EC" id="2.1.1.216" evidence="7"/>
<dbReference type="InterPro" id="IPR002905">
    <property type="entry name" value="Trm1"/>
</dbReference>
<keyword evidence="6" id="KW-0694">RNA-binding</keyword>
<dbReference type="EMBL" id="BARV01005170">
    <property type="protein sequence ID" value="GAI11981.1"/>
    <property type="molecule type" value="Genomic_DNA"/>
</dbReference>
<keyword evidence="3" id="KW-0808">Transferase</keyword>
<keyword evidence="5" id="KW-0819">tRNA processing</keyword>
<dbReference type="InterPro" id="IPR029063">
    <property type="entry name" value="SAM-dependent_MTases_sf"/>
</dbReference>
<dbReference type="PANTHER" id="PTHR10631">
    <property type="entry name" value="N 2 ,N 2 -DIMETHYLGUANOSINE TRNA METHYLTRANSFERASE"/>
    <property type="match status" value="1"/>
</dbReference>
<evidence type="ECO:0000256" key="5">
    <source>
        <dbReference type="ARBA" id="ARBA00022694"/>
    </source>
</evidence>
<evidence type="ECO:0000256" key="1">
    <source>
        <dbReference type="ARBA" id="ARBA00022555"/>
    </source>
</evidence>
<organism evidence="8">
    <name type="scientific">marine sediment metagenome</name>
    <dbReference type="NCBI Taxonomy" id="412755"/>
    <lineage>
        <taxon>unclassified sequences</taxon>
        <taxon>metagenomes</taxon>
        <taxon>ecological metagenomes</taxon>
    </lineage>
</organism>
<protein>
    <recommendedName>
        <fullName evidence="7">tRNA (guanine(26)-N(2))-dimethyltransferase</fullName>
        <ecNumber evidence="7">2.1.1.216</ecNumber>
    </recommendedName>
</protein>
<accession>X1M1R8</accession>
<dbReference type="AlphaFoldDB" id="X1M1R8"/>
<evidence type="ECO:0000256" key="2">
    <source>
        <dbReference type="ARBA" id="ARBA00022603"/>
    </source>
</evidence>
<evidence type="ECO:0000256" key="3">
    <source>
        <dbReference type="ARBA" id="ARBA00022679"/>
    </source>
</evidence>
<dbReference type="Gene3D" id="3.40.50.150">
    <property type="entry name" value="Vaccinia Virus protein VP39"/>
    <property type="match status" value="1"/>
</dbReference>